<dbReference type="GO" id="GO:0042597">
    <property type="term" value="C:periplasmic space"/>
    <property type="evidence" value="ECO:0007669"/>
    <property type="project" value="UniProtKB-SubCell"/>
</dbReference>
<dbReference type="InterPro" id="IPR001940">
    <property type="entry name" value="Peptidase_S1C"/>
</dbReference>
<evidence type="ECO:0000256" key="4">
    <source>
        <dbReference type="ARBA" id="ARBA00013035"/>
    </source>
</evidence>
<evidence type="ECO:0000256" key="14">
    <source>
        <dbReference type="PIRSR" id="PIRSR611782-1"/>
    </source>
</evidence>
<feature type="region of interest" description="Disordered" evidence="16">
    <location>
        <begin position="378"/>
        <end position="409"/>
    </location>
</feature>
<keyword evidence="9" id="KW-0574">Periplasm</keyword>
<dbReference type="SUPFAM" id="SSF50156">
    <property type="entry name" value="PDZ domain-like"/>
    <property type="match status" value="2"/>
</dbReference>
<evidence type="ECO:0000256" key="16">
    <source>
        <dbReference type="SAM" id="MobiDB-lite"/>
    </source>
</evidence>
<evidence type="ECO:0000259" key="18">
    <source>
        <dbReference type="PROSITE" id="PS50106"/>
    </source>
</evidence>
<dbReference type="EMBL" id="VITT01000015">
    <property type="protein sequence ID" value="TWB54399.1"/>
    <property type="molecule type" value="Genomic_DNA"/>
</dbReference>
<feature type="active site" description="Charge relay system" evidence="14">
    <location>
        <position position="235"/>
    </location>
</feature>
<organism evidence="19 20">
    <name type="scientific">Nitrospirillum amazonense</name>
    <dbReference type="NCBI Taxonomy" id="28077"/>
    <lineage>
        <taxon>Bacteria</taxon>
        <taxon>Pseudomonadati</taxon>
        <taxon>Pseudomonadota</taxon>
        <taxon>Alphaproteobacteria</taxon>
        <taxon>Rhodospirillales</taxon>
        <taxon>Azospirillaceae</taxon>
        <taxon>Nitrospirillum</taxon>
    </lineage>
</organism>
<dbReference type="Pfam" id="PF13365">
    <property type="entry name" value="Trypsin_2"/>
    <property type="match status" value="1"/>
</dbReference>
<dbReference type="Gene3D" id="2.40.10.120">
    <property type="match status" value="1"/>
</dbReference>
<proteinExistence type="inferred from homology"/>
<keyword evidence="11" id="KW-0720">Serine protease</keyword>
<feature type="domain" description="PDZ" evidence="18">
    <location>
        <begin position="287"/>
        <end position="345"/>
    </location>
</feature>
<dbReference type="InterPro" id="IPR001478">
    <property type="entry name" value="PDZ"/>
</dbReference>
<evidence type="ECO:0000256" key="2">
    <source>
        <dbReference type="ARBA" id="ARBA00004418"/>
    </source>
</evidence>
<evidence type="ECO:0000256" key="12">
    <source>
        <dbReference type="ARBA" id="ARBA00023016"/>
    </source>
</evidence>
<evidence type="ECO:0000256" key="17">
    <source>
        <dbReference type="SAM" id="SignalP"/>
    </source>
</evidence>
<dbReference type="InterPro" id="IPR036034">
    <property type="entry name" value="PDZ_sf"/>
</dbReference>
<dbReference type="Gene3D" id="2.30.42.10">
    <property type="match status" value="2"/>
</dbReference>
<feature type="compositionally biased region" description="Polar residues" evidence="16">
    <location>
        <begin position="395"/>
        <end position="407"/>
    </location>
</feature>
<dbReference type="Proteomes" id="UP000318050">
    <property type="component" value="Unassembled WGS sequence"/>
</dbReference>
<dbReference type="InterPro" id="IPR011782">
    <property type="entry name" value="Pept_S1C_Do"/>
</dbReference>
<comment type="caution">
    <text evidence="19">The sequence shown here is derived from an EMBL/GenBank/DDBJ whole genome shotgun (WGS) entry which is preliminary data.</text>
</comment>
<reference evidence="19 20" key="1">
    <citation type="submission" date="2019-06" db="EMBL/GenBank/DDBJ databases">
        <title>Genomic Encyclopedia of Type Strains, Phase IV (KMG-V): Genome sequencing to study the core and pangenomes of soil and plant-associated prokaryotes.</title>
        <authorList>
            <person name="Whitman W."/>
        </authorList>
    </citation>
    <scope>NUCLEOTIDE SEQUENCE [LARGE SCALE GENOMIC DNA]</scope>
    <source>
        <strain evidence="19 20">BR 11140</strain>
    </source>
</reference>
<evidence type="ECO:0000256" key="10">
    <source>
        <dbReference type="ARBA" id="ARBA00022801"/>
    </source>
</evidence>
<evidence type="ECO:0000256" key="8">
    <source>
        <dbReference type="ARBA" id="ARBA00022737"/>
    </source>
</evidence>
<feature type="binding site" evidence="15">
    <location>
        <begin position="233"/>
        <end position="235"/>
    </location>
    <ligand>
        <name>substrate</name>
    </ligand>
</feature>
<evidence type="ECO:0000256" key="11">
    <source>
        <dbReference type="ARBA" id="ARBA00022825"/>
    </source>
</evidence>
<evidence type="ECO:0000256" key="9">
    <source>
        <dbReference type="ARBA" id="ARBA00022764"/>
    </source>
</evidence>
<keyword evidence="6 19" id="KW-0645">Protease</keyword>
<evidence type="ECO:0000256" key="6">
    <source>
        <dbReference type="ARBA" id="ARBA00022670"/>
    </source>
</evidence>
<evidence type="ECO:0000313" key="20">
    <source>
        <dbReference type="Proteomes" id="UP000318050"/>
    </source>
</evidence>
<feature type="binding site" evidence="15">
    <location>
        <position position="161"/>
    </location>
    <ligand>
        <name>substrate</name>
    </ligand>
</feature>
<keyword evidence="10" id="KW-0378">Hydrolase</keyword>
<dbReference type="GO" id="GO:0006508">
    <property type="term" value="P:proteolysis"/>
    <property type="evidence" value="ECO:0007669"/>
    <property type="project" value="UniProtKB-KW"/>
</dbReference>
<dbReference type="GO" id="GO:0004252">
    <property type="term" value="F:serine-type endopeptidase activity"/>
    <property type="evidence" value="ECO:0007669"/>
    <property type="project" value="InterPro"/>
</dbReference>
<dbReference type="PROSITE" id="PS50106">
    <property type="entry name" value="PDZ"/>
    <property type="match status" value="1"/>
</dbReference>
<evidence type="ECO:0000256" key="13">
    <source>
        <dbReference type="ARBA" id="ARBA00032850"/>
    </source>
</evidence>
<dbReference type="CDD" id="cd10839">
    <property type="entry name" value="cpPDZ1_DegP-like"/>
    <property type="match status" value="1"/>
</dbReference>
<sequence length="500" mass="51739">MTSLPTVRTAKKRFPRLAVTALAIGLMTGTALVAPPAAITAHAASPASLPSFADLVEKVTPAVVTITAAHKVTTPQVPQELQEMMRHFGLPDEALPGGGGRGGNGRPRIESALGSGFVIDPSGYIVTNRHVIEGADEVKVHFQDQTDDVPAKIVGQDERSDLALLKVEPKKPLQALAFGDSDKMRPGDWVIAVGNPFGLGGTVTAGIVSARGRDIDAANLNDFLQIDASINKGNSGGPTFNANGEVIGINTAIFSPTGGSVGIGFAIPSNVAKPVIEKLKATGHVQRGYLGVTLQAVTPEIADSLGLKEPKGAIINAVSPKSPAEKGGLKQGDVVQSINGKSIDNQRDLARNVAGIDPGKTVDLGVLRGGKAITVSVKLGEAPNSGDKDNGPGGSTSPDGKGDNTSVAGLKLGKLDDRTRERMGLDNDIQGVVIVDPGKDELGLRPGDIIASVNNESVKAPADVNNQVEKAKKDGRKSVLLLVRRGDQQMFLPLPVTPKG</sequence>
<evidence type="ECO:0000256" key="3">
    <source>
        <dbReference type="ARBA" id="ARBA00010541"/>
    </source>
</evidence>
<comment type="catalytic activity">
    <reaction evidence="1">
        <text>Acts on substrates that are at least partially unfolded. The cleavage site P1 residue is normally between a pair of hydrophobic residues, such as Val-|-Val.</text>
        <dbReference type="EC" id="3.4.21.107"/>
    </reaction>
</comment>
<dbReference type="SMART" id="SM00228">
    <property type="entry name" value="PDZ"/>
    <property type="match status" value="2"/>
</dbReference>
<dbReference type="PANTHER" id="PTHR22939">
    <property type="entry name" value="SERINE PROTEASE FAMILY S1C HTRA-RELATED"/>
    <property type="match status" value="1"/>
</dbReference>
<keyword evidence="12" id="KW-0346">Stress response</keyword>
<accession>A0A560I8S0</accession>
<feature type="active site" description="Charge relay system" evidence="14">
    <location>
        <position position="130"/>
    </location>
</feature>
<dbReference type="PANTHER" id="PTHR22939:SF130">
    <property type="entry name" value="PERIPLASMIC SERINE ENDOPROTEASE DEGP-LIKE-RELATED"/>
    <property type="match status" value="1"/>
</dbReference>
<gene>
    <name evidence="19" type="ORF">FBZ92_115167</name>
</gene>
<dbReference type="OrthoDB" id="9758917at2"/>
<dbReference type="EC" id="3.4.21.107" evidence="4"/>
<keyword evidence="7 17" id="KW-0732">Signal</keyword>
<feature type="active site" description="Charge relay system" evidence="14">
    <location>
        <position position="161"/>
    </location>
</feature>
<dbReference type="Pfam" id="PF13180">
    <property type="entry name" value="PDZ_2"/>
    <property type="match status" value="1"/>
</dbReference>
<comment type="subcellular location">
    <subcellularLocation>
        <location evidence="2">Periplasm</location>
    </subcellularLocation>
</comment>
<name>A0A560I8S0_9PROT</name>
<feature type="chain" id="PRO_5038896436" description="Probable periplasmic serine endoprotease DegP-like" evidence="17">
    <location>
        <begin position="34"/>
        <end position="500"/>
    </location>
</feature>
<dbReference type="PRINTS" id="PR00834">
    <property type="entry name" value="PROTEASES2C"/>
</dbReference>
<evidence type="ECO:0000256" key="15">
    <source>
        <dbReference type="PIRSR" id="PIRSR611782-2"/>
    </source>
</evidence>
<keyword evidence="8" id="KW-0677">Repeat</keyword>
<evidence type="ECO:0000313" key="19">
    <source>
        <dbReference type="EMBL" id="TWB54399.1"/>
    </source>
</evidence>
<protein>
    <recommendedName>
        <fullName evidence="5">Probable periplasmic serine endoprotease DegP-like</fullName>
        <ecNumber evidence="4">3.4.21.107</ecNumber>
    </recommendedName>
    <alternativeName>
        <fullName evidence="13">Protease Do</fullName>
    </alternativeName>
</protein>
<dbReference type="AlphaFoldDB" id="A0A560I8S0"/>
<evidence type="ECO:0000256" key="7">
    <source>
        <dbReference type="ARBA" id="ARBA00022729"/>
    </source>
</evidence>
<comment type="similarity">
    <text evidence="3">Belongs to the peptidase S1C family.</text>
</comment>
<dbReference type="NCBIfam" id="TIGR02037">
    <property type="entry name" value="degP_htrA_DO"/>
    <property type="match status" value="1"/>
</dbReference>
<dbReference type="InterPro" id="IPR009003">
    <property type="entry name" value="Peptidase_S1_PA"/>
</dbReference>
<evidence type="ECO:0000256" key="1">
    <source>
        <dbReference type="ARBA" id="ARBA00001772"/>
    </source>
</evidence>
<feature type="signal peptide" evidence="17">
    <location>
        <begin position="1"/>
        <end position="33"/>
    </location>
</feature>
<dbReference type="SUPFAM" id="SSF50494">
    <property type="entry name" value="Trypsin-like serine proteases"/>
    <property type="match status" value="1"/>
</dbReference>
<evidence type="ECO:0000256" key="5">
    <source>
        <dbReference type="ARBA" id="ARBA00013958"/>
    </source>
</evidence>
<feature type="binding site" evidence="15">
    <location>
        <position position="130"/>
    </location>
    <ligand>
        <name>substrate</name>
    </ligand>
</feature>